<comment type="caution">
    <text evidence="3">The sequence shown here is derived from an EMBL/GenBank/DDBJ whole genome shotgun (WGS) entry which is preliminary data.</text>
</comment>
<dbReference type="GO" id="GO:0003677">
    <property type="term" value="F:DNA binding"/>
    <property type="evidence" value="ECO:0007669"/>
    <property type="project" value="InterPro"/>
</dbReference>
<dbReference type="Pfam" id="PF01609">
    <property type="entry name" value="DDE_Tnp_1"/>
    <property type="match status" value="1"/>
</dbReference>
<gene>
    <name evidence="3" type="ORF">A9Q02_11010</name>
</gene>
<dbReference type="Proteomes" id="UP000220922">
    <property type="component" value="Unassembled WGS sequence"/>
</dbReference>
<sequence length="360" mass="41100">MSTSTRYDTIAARLTTALPELRPRLRDPLACVLTGMSQSVASHQQRVADAMPLDTAQASKIQRFRRLLENAKLTAEDIYQPIVQAALTGLRRQRVHLLLDRVVLTGDQNVLVASLGFRRRSLPLVWRILDHGGSSALADQHAVLTAAVALLPAEVRVLVHADSEFRSQALFTWIRSHGWDAILGIRGNVTVTTDPAQAAQALHTWLPDRETVVYLNQVWLTEDQHGPVNVLAWWDKDDRGVLTCYAVMTNLPATWRTYRIGSRRMWSETMFRDWQSGGFALGKTAITDHERFHRLIILVCLIYLWFVSLGRWLVKRGYRHLLDTGPSDAWHRSLFTLAVAWQNRCRTFDRPLAVFWFVYL</sequence>
<organism evidence="3 4">
    <name type="scientific">Candidatus Chloroploca asiatica</name>
    <dbReference type="NCBI Taxonomy" id="1506545"/>
    <lineage>
        <taxon>Bacteria</taxon>
        <taxon>Bacillati</taxon>
        <taxon>Chloroflexota</taxon>
        <taxon>Chloroflexia</taxon>
        <taxon>Chloroflexales</taxon>
        <taxon>Chloroflexineae</taxon>
        <taxon>Oscillochloridaceae</taxon>
        <taxon>Candidatus Chloroploca</taxon>
    </lineage>
</organism>
<proteinExistence type="predicted"/>
<keyword evidence="1" id="KW-0472">Membrane</keyword>
<dbReference type="SUPFAM" id="SSF53098">
    <property type="entry name" value="Ribonuclease H-like"/>
    <property type="match status" value="1"/>
</dbReference>
<keyword evidence="1" id="KW-1133">Transmembrane helix</keyword>
<protein>
    <recommendedName>
        <fullName evidence="2">Transposase IS4-like domain-containing protein</fullName>
    </recommendedName>
</protein>
<reference evidence="3 4" key="1">
    <citation type="submission" date="2016-05" db="EMBL/GenBank/DDBJ databases">
        <authorList>
            <person name="Lavstsen T."/>
            <person name="Jespersen J.S."/>
        </authorList>
    </citation>
    <scope>NUCLEOTIDE SEQUENCE [LARGE SCALE GENOMIC DNA]</scope>
    <source>
        <strain evidence="3 4">B7-9</strain>
    </source>
</reference>
<evidence type="ECO:0000313" key="3">
    <source>
        <dbReference type="EMBL" id="PDV99956.1"/>
    </source>
</evidence>
<evidence type="ECO:0000259" key="2">
    <source>
        <dbReference type="Pfam" id="PF01609"/>
    </source>
</evidence>
<dbReference type="GO" id="GO:0004803">
    <property type="term" value="F:transposase activity"/>
    <property type="evidence" value="ECO:0007669"/>
    <property type="project" value="InterPro"/>
</dbReference>
<keyword evidence="4" id="KW-1185">Reference proteome</keyword>
<dbReference type="EMBL" id="LYXE01000062">
    <property type="protein sequence ID" value="PDV99956.1"/>
    <property type="molecule type" value="Genomic_DNA"/>
</dbReference>
<dbReference type="GO" id="GO:0006313">
    <property type="term" value="P:DNA transposition"/>
    <property type="evidence" value="ECO:0007669"/>
    <property type="project" value="InterPro"/>
</dbReference>
<dbReference type="InterPro" id="IPR002559">
    <property type="entry name" value="Transposase_11"/>
</dbReference>
<evidence type="ECO:0000256" key="1">
    <source>
        <dbReference type="SAM" id="Phobius"/>
    </source>
</evidence>
<evidence type="ECO:0000313" key="4">
    <source>
        <dbReference type="Proteomes" id="UP000220922"/>
    </source>
</evidence>
<feature type="domain" description="Transposase IS4-like" evidence="2">
    <location>
        <begin position="153"/>
        <end position="305"/>
    </location>
</feature>
<dbReference type="RefSeq" id="WP_172450665.1">
    <property type="nucleotide sequence ID" value="NZ_LYXE01000062.1"/>
</dbReference>
<dbReference type="InterPro" id="IPR012337">
    <property type="entry name" value="RNaseH-like_sf"/>
</dbReference>
<accession>A0A2H3L0V2</accession>
<feature type="transmembrane region" description="Helical" evidence="1">
    <location>
        <begin position="295"/>
        <end position="314"/>
    </location>
</feature>
<name>A0A2H3L0V2_9CHLR</name>
<dbReference type="AlphaFoldDB" id="A0A2H3L0V2"/>
<keyword evidence="1" id="KW-0812">Transmembrane</keyword>